<evidence type="ECO:0000256" key="1">
    <source>
        <dbReference type="SAM" id="MobiDB-lite"/>
    </source>
</evidence>
<evidence type="ECO:0000256" key="2">
    <source>
        <dbReference type="SAM" id="Phobius"/>
    </source>
</evidence>
<evidence type="ECO:0000313" key="3">
    <source>
        <dbReference type="EMBL" id="KAF2874091.1"/>
    </source>
</evidence>
<comment type="caution">
    <text evidence="3">The sequence shown here is derived from an EMBL/GenBank/DDBJ whole genome shotgun (WGS) entry which is preliminary data.</text>
</comment>
<keyword evidence="4" id="KW-1185">Reference proteome</keyword>
<feature type="transmembrane region" description="Helical" evidence="2">
    <location>
        <begin position="222"/>
        <end position="241"/>
    </location>
</feature>
<dbReference type="AlphaFoldDB" id="A0A7C8ID51"/>
<sequence length="569" mass="62092">MAPLEPDATARNNTLPLALFSGQILLVAGLTTHVLTTARRAASSLPPSAATRSQQPARRRHATVFSVLALLSLLSVTTFAVMWRVVSYLDWAEKGNHETPGNLWAGWYGTGDEGVGRWRLGDWTSDVDLVRDTEALAVQRREGFVYTIQHFVGLLASAMFIGIEGHRRNLSTATIASFVVLGATGSLAYALCLFFITMLYTPLAVHGSGSSRRDALFTPKPAVYYVPIVMSLAALDYFPTLLAKNANVAGLRYGYVAVPLFLALAPRIIPSYWGHQHVSKESAHRAFTRPFYVLSIASIFITWKLLIGTFFVNTPREQHSVYDLLKNALGKHQHHSRSSRVLTGIGNTAYRLKLISQHPAVSITSADVLFTAISLLTWAFTRNLDVDALLENSILSFFASKRPEKHVAFERPHSERPHSERPHSERPHSAKTSDNLYLAYDIETVDSEEEEAPIPVITPKKRGRPKKNATTNGVAAASTSASASSTAALRRSSRRKIRSDYESEAEDSYEPTASARREVAQTETDGTSTTEDLVSSGESTALALCLAFAGGLGQLAATVLGAEVTGHDE</sequence>
<reference evidence="3 4" key="1">
    <citation type="submission" date="2020-01" db="EMBL/GenBank/DDBJ databases">
        <authorList>
            <consortium name="DOE Joint Genome Institute"/>
            <person name="Haridas S."/>
            <person name="Albert R."/>
            <person name="Binder M."/>
            <person name="Bloem J."/>
            <person name="Labutti K."/>
            <person name="Salamov A."/>
            <person name="Andreopoulos B."/>
            <person name="Baker S.E."/>
            <person name="Barry K."/>
            <person name="Bills G."/>
            <person name="Bluhm B.H."/>
            <person name="Cannon C."/>
            <person name="Castanera R."/>
            <person name="Culley D.E."/>
            <person name="Daum C."/>
            <person name="Ezra D."/>
            <person name="Gonzalez J.B."/>
            <person name="Henrissat B."/>
            <person name="Kuo A."/>
            <person name="Liang C."/>
            <person name="Lipzen A."/>
            <person name="Lutzoni F."/>
            <person name="Magnuson J."/>
            <person name="Mondo S."/>
            <person name="Nolan M."/>
            <person name="Ohm R."/>
            <person name="Pangilinan J."/>
            <person name="Park H.-J.H."/>
            <person name="Ramirez L."/>
            <person name="Alfaro M."/>
            <person name="Sun H."/>
            <person name="Tritt A."/>
            <person name="Yoshinaga Y."/>
            <person name="Zwiers L.-H.L."/>
            <person name="Turgeon B.G."/>
            <person name="Goodwin S.B."/>
            <person name="Spatafora J.W."/>
            <person name="Crous P.W."/>
            <person name="Grigoriev I.V."/>
        </authorList>
    </citation>
    <scope>NUCLEOTIDE SEQUENCE [LARGE SCALE GENOMIC DNA]</scope>
    <source>
        <strain evidence="3 4">CBS 611.86</strain>
    </source>
</reference>
<accession>A0A7C8ID51</accession>
<feature type="transmembrane region" description="Helical" evidence="2">
    <location>
        <begin position="175"/>
        <end position="202"/>
    </location>
</feature>
<keyword evidence="2" id="KW-1133">Transmembrane helix</keyword>
<feature type="transmembrane region" description="Helical" evidence="2">
    <location>
        <begin position="360"/>
        <end position="380"/>
    </location>
</feature>
<feature type="compositionally biased region" description="Polar residues" evidence="1">
    <location>
        <begin position="521"/>
        <end position="534"/>
    </location>
</feature>
<dbReference type="Proteomes" id="UP000481861">
    <property type="component" value="Unassembled WGS sequence"/>
</dbReference>
<feature type="compositionally biased region" description="Basic and acidic residues" evidence="1">
    <location>
        <begin position="408"/>
        <end position="428"/>
    </location>
</feature>
<keyword evidence="2" id="KW-0472">Membrane</keyword>
<evidence type="ECO:0000313" key="4">
    <source>
        <dbReference type="Proteomes" id="UP000481861"/>
    </source>
</evidence>
<feature type="transmembrane region" description="Helical" evidence="2">
    <location>
        <begin position="15"/>
        <end position="35"/>
    </location>
</feature>
<keyword evidence="2" id="KW-0812">Transmembrane</keyword>
<feature type="transmembrane region" description="Helical" evidence="2">
    <location>
        <begin position="144"/>
        <end position="163"/>
    </location>
</feature>
<dbReference type="EMBL" id="JAADJZ010000006">
    <property type="protein sequence ID" value="KAF2874091.1"/>
    <property type="molecule type" value="Genomic_DNA"/>
</dbReference>
<protein>
    <submittedName>
        <fullName evidence="3">Uncharacterized protein</fullName>
    </submittedName>
</protein>
<feature type="transmembrane region" description="Helical" evidence="2">
    <location>
        <begin position="293"/>
        <end position="312"/>
    </location>
</feature>
<gene>
    <name evidence="3" type="ORF">BDV95DRAFT_675511</name>
</gene>
<dbReference type="OrthoDB" id="2126185at2759"/>
<feature type="region of interest" description="Disordered" evidence="1">
    <location>
        <begin position="448"/>
        <end position="534"/>
    </location>
</feature>
<proteinExistence type="predicted"/>
<organism evidence="3 4">
    <name type="scientific">Massariosphaeria phaeospora</name>
    <dbReference type="NCBI Taxonomy" id="100035"/>
    <lineage>
        <taxon>Eukaryota</taxon>
        <taxon>Fungi</taxon>
        <taxon>Dikarya</taxon>
        <taxon>Ascomycota</taxon>
        <taxon>Pezizomycotina</taxon>
        <taxon>Dothideomycetes</taxon>
        <taxon>Pleosporomycetidae</taxon>
        <taxon>Pleosporales</taxon>
        <taxon>Pleosporales incertae sedis</taxon>
        <taxon>Massariosphaeria</taxon>
    </lineage>
</organism>
<name>A0A7C8ID51_9PLEO</name>
<feature type="transmembrane region" description="Helical" evidence="2">
    <location>
        <begin position="62"/>
        <end position="83"/>
    </location>
</feature>
<feature type="region of interest" description="Disordered" evidence="1">
    <location>
        <begin position="408"/>
        <end position="435"/>
    </location>
</feature>
<feature type="compositionally biased region" description="Low complexity" evidence="1">
    <location>
        <begin position="475"/>
        <end position="490"/>
    </location>
</feature>
<feature type="transmembrane region" description="Helical" evidence="2">
    <location>
        <begin position="253"/>
        <end position="273"/>
    </location>
</feature>